<sequence length="98" mass="10900">MPERKAPSDLPPAQRDDYTTCSRMRLSLTALAPPAHRISGSRRHSEASRTALYKPIQPNAARPPDARPLRAQLSYAPICPISTTFLNNELAYVSEVDR</sequence>
<dbReference type="EMBL" id="BGZK01002179">
    <property type="protein sequence ID" value="GBP91544.1"/>
    <property type="molecule type" value="Genomic_DNA"/>
</dbReference>
<dbReference type="Proteomes" id="UP000299102">
    <property type="component" value="Unassembled WGS sequence"/>
</dbReference>
<organism evidence="2 3">
    <name type="scientific">Eumeta variegata</name>
    <name type="common">Bagworm moth</name>
    <name type="synonym">Eumeta japonica</name>
    <dbReference type="NCBI Taxonomy" id="151549"/>
    <lineage>
        <taxon>Eukaryota</taxon>
        <taxon>Metazoa</taxon>
        <taxon>Ecdysozoa</taxon>
        <taxon>Arthropoda</taxon>
        <taxon>Hexapoda</taxon>
        <taxon>Insecta</taxon>
        <taxon>Pterygota</taxon>
        <taxon>Neoptera</taxon>
        <taxon>Endopterygota</taxon>
        <taxon>Lepidoptera</taxon>
        <taxon>Glossata</taxon>
        <taxon>Ditrysia</taxon>
        <taxon>Tineoidea</taxon>
        <taxon>Psychidae</taxon>
        <taxon>Oiketicinae</taxon>
        <taxon>Eumeta</taxon>
    </lineage>
</organism>
<name>A0A4C1ZWX2_EUMVA</name>
<evidence type="ECO:0000256" key="1">
    <source>
        <dbReference type="SAM" id="MobiDB-lite"/>
    </source>
</evidence>
<evidence type="ECO:0000313" key="3">
    <source>
        <dbReference type="Proteomes" id="UP000299102"/>
    </source>
</evidence>
<accession>A0A4C1ZWX2</accession>
<protein>
    <submittedName>
        <fullName evidence="2">Uncharacterized protein</fullName>
    </submittedName>
</protein>
<comment type="caution">
    <text evidence="2">The sequence shown here is derived from an EMBL/GenBank/DDBJ whole genome shotgun (WGS) entry which is preliminary data.</text>
</comment>
<proteinExistence type="predicted"/>
<keyword evidence="3" id="KW-1185">Reference proteome</keyword>
<evidence type="ECO:0000313" key="2">
    <source>
        <dbReference type="EMBL" id="GBP91544.1"/>
    </source>
</evidence>
<dbReference type="AlphaFoldDB" id="A0A4C1ZWX2"/>
<reference evidence="2 3" key="1">
    <citation type="journal article" date="2019" name="Commun. Biol.">
        <title>The bagworm genome reveals a unique fibroin gene that provides high tensile strength.</title>
        <authorList>
            <person name="Kono N."/>
            <person name="Nakamura H."/>
            <person name="Ohtoshi R."/>
            <person name="Tomita M."/>
            <person name="Numata K."/>
            <person name="Arakawa K."/>
        </authorList>
    </citation>
    <scope>NUCLEOTIDE SEQUENCE [LARGE SCALE GENOMIC DNA]</scope>
</reference>
<feature type="region of interest" description="Disordered" evidence="1">
    <location>
        <begin position="36"/>
        <end position="66"/>
    </location>
</feature>
<gene>
    <name evidence="2" type="ORF">EVAR_67141_1</name>
</gene>